<evidence type="ECO:0000313" key="2">
    <source>
        <dbReference type="Proteomes" id="UP001237152"/>
    </source>
</evidence>
<gene>
    <name evidence="1" type="ORF">pclt_cds_725</name>
</gene>
<reference evidence="1" key="1">
    <citation type="journal article" date="2019" name="Front. Microbiol.">
        <title>Pandoravirus Celtis Illustrates the Microevolution Processes at Work in the Giant Pandoraviridae Genomes.</title>
        <authorList>
            <person name="Legendre M."/>
            <person name="Alempic J.M."/>
            <person name="Philippe N."/>
            <person name="Lartigue A."/>
            <person name="Jeudy S."/>
            <person name="Poirot O."/>
            <person name="Ta N.T."/>
            <person name="Nin S."/>
            <person name="Coute Y."/>
            <person name="Abergel C."/>
            <person name="Claverie J.M."/>
        </authorList>
    </citation>
    <scope>NUCLEOTIDE SEQUENCE</scope>
</reference>
<evidence type="ECO:0000313" key="1">
    <source>
        <dbReference type="EMBL" id="QBZ81311.1"/>
    </source>
</evidence>
<accession>A0A4D6EHN0</accession>
<sequence>MANEAGRQRSGCNMPGAINPVSAASARRRRLGALCLLLQEQQGTLCKVPDKKSVVSGAGTVCRRRQLRTHVHRKHCHISLVVVGCLVHFAGPQTTKDIAVVDF</sequence>
<organism evidence="1 2">
    <name type="scientific">Pandoravirus celtis</name>
    <dbReference type="NCBI Taxonomy" id="2568002"/>
    <lineage>
        <taxon>Viruses</taxon>
        <taxon>Pandoravirus</taxon>
    </lineage>
</organism>
<protein>
    <submittedName>
        <fullName evidence="1">Uncharacterized protein</fullName>
    </submittedName>
</protein>
<dbReference type="Proteomes" id="UP001237152">
    <property type="component" value="Segment"/>
</dbReference>
<dbReference type="EMBL" id="MK174290">
    <property type="protein sequence ID" value="QBZ81311.1"/>
    <property type="molecule type" value="Genomic_DNA"/>
</dbReference>
<name>A0A4D6EHN0_9VIRU</name>
<proteinExistence type="predicted"/>